<dbReference type="EMBL" id="PGFA01000001">
    <property type="protein sequence ID" value="PJJ58947.1"/>
    <property type="molecule type" value="Genomic_DNA"/>
</dbReference>
<proteinExistence type="predicted"/>
<sequence length="178" mass="19752">MSVVVALSGCSDPTNERLTQQIRQQLAPVQSLRGGHLLLDLSKATDFAWDTVYFFKGEEGGEYANAKMGTHWDGPDVPNLFTRLIFVYHRKVVAYADFNKQTSVLGSWPNNFSLPIWMYQCPEKGNGIARAAAQFAVFRSCDYGYVSYPMVPLNCLAHFSDIATQVCDSSQSGVSKAH</sequence>
<keyword evidence="2" id="KW-1185">Reference proteome</keyword>
<dbReference type="AlphaFoldDB" id="A0A2M9BLW3"/>
<dbReference type="Proteomes" id="UP000228535">
    <property type="component" value="Unassembled WGS sequence"/>
</dbReference>
<comment type="caution">
    <text evidence="1">The sequence shown here is derived from an EMBL/GenBank/DDBJ whole genome shotgun (WGS) entry which is preliminary data.</text>
</comment>
<name>A0A2M9BLW3_9BACT</name>
<accession>A0A2M9BLW3</accession>
<protein>
    <submittedName>
        <fullName evidence="1">Uncharacterized protein</fullName>
    </submittedName>
</protein>
<evidence type="ECO:0000313" key="1">
    <source>
        <dbReference type="EMBL" id="PJJ58947.1"/>
    </source>
</evidence>
<organism evidence="1 2">
    <name type="scientific">Hymenobacter chitinivorans DSM 11115</name>
    <dbReference type="NCBI Taxonomy" id="1121954"/>
    <lineage>
        <taxon>Bacteria</taxon>
        <taxon>Pseudomonadati</taxon>
        <taxon>Bacteroidota</taxon>
        <taxon>Cytophagia</taxon>
        <taxon>Cytophagales</taxon>
        <taxon>Hymenobacteraceae</taxon>
        <taxon>Hymenobacter</taxon>
    </lineage>
</organism>
<evidence type="ECO:0000313" key="2">
    <source>
        <dbReference type="Proteomes" id="UP000228535"/>
    </source>
</evidence>
<gene>
    <name evidence="1" type="ORF">CLV45_0359</name>
</gene>
<reference evidence="1 2" key="1">
    <citation type="submission" date="2017-11" db="EMBL/GenBank/DDBJ databases">
        <title>Genomic Encyclopedia of Archaeal and Bacterial Type Strains, Phase II (KMG-II): From Individual Species to Whole Genera.</title>
        <authorList>
            <person name="Goeker M."/>
        </authorList>
    </citation>
    <scope>NUCLEOTIDE SEQUENCE [LARGE SCALE GENOMIC DNA]</scope>
    <source>
        <strain evidence="1 2">DSM 11115</strain>
    </source>
</reference>